<dbReference type="GO" id="GO:0003824">
    <property type="term" value="F:catalytic activity"/>
    <property type="evidence" value="ECO:0007669"/>
    <property type="project" value="InterPro"/>
</dbReference>
<evidence type="ECO:0000256" key="3">
    <source>
        <dbReference type="PROSITE-ProRule" id="PRU00464"/>
    </source>
</evidence>
<sequence length="126" mass="13908">MPTPTPAYDPNNVFAKILRGEIPAERVCDSKHSFAFYDISPLAPIHVLVIPRGAYTDLHDFLSRASDEEILDFWKLVDKISAEQSLIPSGFRLVSNLGPDGGQEVPHFHVHLLGGRPLGPVLPSNR</sequence>
<dbReference type="AlphaFoldDB" id="A0A1S8GP62"/>
<dbReference type="EMBL" id="JATM01000003">
    <property type="protein sequence ID" value="OOL18193.1"/>
    <property type="molecule type" value="Genomic_DNA"/>
</dbReference>
<dbReference type="SUPFAM" id="SSF54197">
    <property type="entry name" value="HIT-like"/>
    <property type="match status" value="1"/>
</dbReference>
<dbReference type="PRINTS" id="PR00332">
    <property type="entry name" value="HISTRIAD"/>
</dbReference>
<name>A0A1S8GP62_9PROT</name>
<dbReference type="OrthoDB" id="9784774at2"/>
<dbReference type="Gene3D" id="3.30.428.10">
    <property type="entry name" value="HIT-like"/>
    <property type="match status" value="1"/>
</dbReference>
<comment type="caution">
    <text evidence="5">The sequence shown here is derived from an EMBL/GenBank/DDBJ whole genome shotgun (WGS) entry which is preliminary data.</text>
</comment>
<protein>
    <recommendedName>
        <fullName evidence="4">HIT domain-containing protein</fullName>
    </recommendedName>
</protein>
<feature type="active site" description="Tele-AMP-histidine intermediate" evidence="1">
    <location>
        <position position="109"/>
    </location>
</feature>
<dbReference type="Pfam" id="PF01230">
    <property type="entry name" value="HIT"/>
    <property type="match status" value="1"/>
</dbReference>
<proteinExistence type="predicted"/>
<evidence type="ECO:0000313" key="6">
    <source>
        <dbReference type="Proteomes" id="UP000200980"/>
    </source>
</evidence>
<evidence type="ECO:0000313" key="5">
    <source>
        <dbReference type="EMBL" id="OOL18193.1"/>
    </source>
</evidence>
<dbReference type="PROSITE" id="PS00892">
    <property type="entry name" value="HIT_1"/>
    <property type="match status" value="1"/>
</dbReference>
<dbReference type="InterPro" id="IPR001310">
    <property type="entry name" value="Histidine_triad_HIT"/>
</dbReference>
<dbReference type="PROSITE" id="PS51084">
    <property type="entry name" value="HIT_2"/>
    <property type="match status" value="1"/>
</dbReference>
<feature type="domain" description="HIT" evidence="4">
    <location>
        <begin position="13"/>
        <end position="123"/>
    </location>
</feature>
<evidence type="ECO:0000259" key="4">
    <source>
        <dbReference type="PROSITE" id="PS51084"/>
    </source>
</evidence>
<dbReference type="InterPro" id="IPR036265">
    <property type="entry name" value="HIT-like_sf"/>
</dbReference>
<reference evidence="5 6" key="1">
    <citation type="journal article" date="2016" name="PLoS ONE">
        <title>Whole-Genome Sequence Analysis of Bombella intestini LMG 28161T, a Novel Acetic Acid Bacterium Isolated from the Crop of a Red-Tailed Bumble Bee, Bombus lapidarius.</title>
        <authorList>
            <person name="Li L."/>
            <person name="Illeghems K."/>
            <person name="Van Kerrebroeck S."/>
            <person name="Borremans W."/>
            <person name="Cleenwerck I."/>
            <person name="Smagghe G."/>
            <person name="De Vuyst L."/>
            <person name="Vandamme P."/>
        </authorList>
    </citation>
    <scope>NUCLEOTIDE SEQUENCE [LARGE SCALE GENOMIC DNA]</scope>
    <source>
        <strain evidence="5 6">R-52487</strain>
    </source>
</reference>
<dbReference type="PANTHER" id="PTHR23089">
    <property type="entry name" value="HISTIDINE TRIAD HIT PROTEIN"/>
    <property type="match status" value="1"/>
</dbReference>
<accession>A0A1S8GP62</accession>
<feature type="short sequence motif" description="Histidine triad motif" evidence="2 3">
    <location>
        <begin position="107"/>
        <end position="111"/>
    </location>
</feature>
<evidence type="ECO:0000256" key="2">
    <source>
        <dbReference type="PIRSR" id="PIRSR601310-3"/>
    </source>
</evidence>
<organism evidence="5 6">
    <name type="scientific">Bombella intestini</name>
    <dbReference type="NCBI Taxonomy" id="1539051"/>
    <lineage>
        <taxon>Bacteria</taxon>
        <taxon>Pseudomonadati</taxon>
        <taxon>Pseudomonadota</taxon>
        <taxon>Alphaproteobacteria</taxon>
        <taxon>Acetobacterales</taxon>
        <taxon>Acetobacteraceae</taxon>
        <taxon>Bombella</taxon>
    </lineage>
</organism>
<dbReference type="STRING" id="1539051.AL01_05075"/>
<evidence type="ECO:0000256" key="1">
    <source>
        <dbReference type="PIRSR" id="PIRSR601310-1"/>
    </source>
</evidence>
<dbReference type="InterPro" id="IPR011146">
    <property type="entry name" value="HIT-like"/>
</dbReference>
<dbReference type="InterPro" id="IPR019808">
    <property type="entry name" value="Histidine_triad_CS"/>
</dbReference>
<dbReference type="Proteomes" id="UP000200980">
    <property type="component" value="Unassembled WGS sequence"/>
</dbReference>
<dbReference type="RefSeq" id="WP_077396362.1">
    <property type="nucleotide sequence ID" value="NZ_JATM01000003.1"/>
</dbReference>
<gene>
    <name evidence="5" type="ORF">AL01_05075</name>
</gene>
<keyword evidence="6" id="KW-1185">Reference proteome</keyword>